<reference evidence="2" key="1">
    <citation type="submission" date="2021-01" db="EMBL/GenBank/DDBJ databases">
        <authorList>
            <person name="Corre E."/>
            <person name="Pelletier E."/>
            <person name="Niang G."/>
            <person name="Scheremetjew M."/>
            <person name="Finn R."/>
            <person name="Kale V."/>
            <person name="Holt S."/>
            <person name="Cochrane G."/>
            <person name="Meng A."/>
            <person name="Brown T."/>
            <person name="Cohen L."/>
        </authorList>
    </citation>
    <scope>NUCLEOTIDE SEQUENCE</scope>
    <source>
        <strain evidence="2">CCMP125</strain>
    </source>
</reference>
<evidence type="ECO:0000256" key="1">
    <source>
        <dbReference type="SAM" id="SignalP"/>
    </source>
</evidence>
<dbReference type="EMBL" id="HBHT01040174">
    <property type="protein sequence ID" value="CAD9994639.1"/>
    <property type="molecule type" value="Transcribed_RNA"/>
</dbReference>
<protein>
    <submittedName>
        <fullName evidence="2">Uncharacterized protein</fullName>
    </submittedName>
</protein>
<evidence type="ECO:0000313" key="3">
    <source>
        <dbReference type="EMBL" id="CAD9994639.1"/>
    </source>
</evidence>
<evidence type="ECO:0000313" key="2">
    <source>
        <dbReference type="EMBL" id="CAD9994628.1"/>
    </source>
</evidence>
<dbReference type="EMBL" id="HBHT01040163">
    <property type="protein sequence ID" value="CAD9994628.1"/>
    <property type="molecule type" value="Transcribed_RNA"/>
</dbReference>
<gene>
    <name evidence="2" type="ORF">APAL1065_LOCUS26981</name>
    <name evidence="3" type="ORF">APAL1065_LOCUS26988</name>
</gene>
<proteinExistence type="predicted"/>
<accession>A0A6U3F1H8</accession>
<feature type="signal peptide" evidence="1">
    <location>
        <begin position="1"/>
        <end position="24"/>
    </location>
</feature>
<sequence>MAPFFPTALLACFLSPWQPQQLSGRTISRTAHLARISHAAPTIPTTLQLSSTTANAANAIDSDLLVVIREGIVEQGFELSAWELAIDALLNQFPTDDTASLTREQAEWALAQAFGWRSWAKASKLVKKFQKTFLPTPEEIEAAISWSTQGPLALSTSTLLQAVQTHPQLYLKQPQASYQKCVDTVPAGNLKDTLHELIAQDPAVLGNTFNCAMGDDGCRSECGNCWVSYKIKNNID</sequence>
<dbReference type="AlphaFoldDB" id="A0A6U3F1H8"/>
<keyword evidence="1" id="KW-0732">Signal</keyword>
<name>A0A6U3F1H8_9STRA</name>
<organism evidence="2">
    <name type="scientific">Entomoneis paludosa</name>
    <dbReference type="NCBI Taxonomy" id="265537"/>
    <lineage>
        <taxon>Eukaryota</taxon>
        <taxon>Sar</taxon>
        <taxon>Stramenopiles</taxon>
        <taxon>Ochrophyta</taxon>
        <taxon>Bacillariophyta</taxon>
        <taxon>Bacillariophyceae</taxon>
        <taxon>Bacillariophycidae</taxon>
        <taxon>Entomoneidaceae</taxon>
        <taxon>Entomoneis</taxon>
    </lineage>
</organism>
<feature type="chain" id="PRO_5036393867" evidence="1">
    <location>
        <begin position="25"/>
        <end position="236"/>
    </location>
</feature>